<proteinExistence type="inferred from homology"/>
<evidence type="ECO:0000256" key="2">
    <source>
        <dbReference type="ARBA" id="ARBA00022552"/>
    </source>
</evidence>
<evidence type="ECO:0000313" key="8">
    <source>
        <dbReference type="Proteomes" id="UP000240418"/>
    </source>
</evidence>
<comment type="similarity">
    <text evidence="6">Belongs to the methyltransferase superfamily. RNA methyltransferase RsmG family.</text>
</comment>
<comment type="caution">
    <text evidence="6">Lacks conserved residue(s) required for the propagation of feature annotation.</text>
</comment>
<keyword evidence="2 6" id="KW-0698">rRNA processing</keyword>
<dbReference type="PANTHER" id="PTHR31760">
    <property type="entry name" value="S-ADENOSYL-L-METHIONINE-DEPENDENT METHYLTRANSFERASES SUPERFAMILY PROTEIN"/>
    <property type="match status" value="1"/>
</dbReference>
<dbReference type="InterPro" id="IPR029063">
    <property type="entry name" value="SAM-dependent_MTases_sf"/>
</dbReference>
<keyword evidence="8" id="KW-1185">Reference proteome</keyword>
<dbReference type="Gene3D" id="3.40.50.150">
    <property type="entry name" value="Vaccinia Virus protein VP39"/>
    <property type="match status" value="1"/>
</dbReference>
<reference evidence="7 8" key="1">
    <citation type="submission" date="2018-03" db="EMBL/GenBank/DDBJ databases">
        <title>Genomic Encyclopedia of Archaeal and Bacterial Type Strains, Phase II (KMG-II): from individual species to whole genera.</title>
        <authorList>
            <person name="Goeker M."/>
        </authorList>
    </citation>
    <scope>NUCLEOTIDE SEQUENCE [LARGE SCALE GENOMIC DNA]</scope>
    <source>
        <strain evidence="7 8">DSM 100673</strain>
    </source>
</reference>
<feature type="binding site" evidence="6">
    <location>
        <position position="141"/>
    </location>
    <ligand>
        <name>S-adenosyl-L-methionine</name>
        <dbReference type="ChEBI" id="CHEBI:59789"/>
    </ligand>
</feature>
<evidence type="ECO:0000256" key="3">
    <source>
        <dbReference type="ARBA" id="ARBA00022603"/>
    </source>
</evidence>
<gene>
    <name evidence="6" type="primary">rsmG</name>
    <name evidence="7" type="ORF">CLV88_11335</name>
</gene>
<keyword evidence="4 6" id="KW-0808">Transferase</keyword>
<keyword evidence="5 6" id="KW-0949">S-adenosyl-L-methionine</keyword>
<dbReference type="Proteomes" id="UP000240418">
    <property type="component" value="Unassembled WGS sequence"/>
</dbReference>
<comment type="subcellular location">
    <subcellularLocation>
        <location evidence="6">Cytoplasm</location>
    </subcellularLocation>
</comment>
<dbReference type="PANTHER" id="PTHR31760:SF0">
    <property type="entry name" value="S-ADENOSYL-L-METHIONINE-DEPENDENT METHYLTRANSFERASES SUPERFAMILY PROTEIN"/>
    <property type="match status" value="1"/>
</dbReference>
<evidence type="ECO:0000256" key="1">
    <source>
        <dbReference type="ARBA" id="ARBA00022490"/>
    </source>
</evidence>
<feature type="binding site" evidence="6">
    <location>
        <position position="78"/>
    </location>
    <ligand>
        <name>S-adenosyl-L-methionine</name>
        <dbReference type="ChEBI" id="CHEBI:59789"/>
    </ligand>
</feature>
<dbReference type="GO" id="GO:0005829">
    <property type="term" value="C:cytosol"/>
    <property type="evidence" value="ECO:0007669"/>
    <property type="project" value="TreeGrafter"/>
</dbReference>
<keyword evidence="3 6" id="KW-0489">Methyltransferase</keyword>
<dbReference type="InterPro" id="IPR003682">
    <property type="entry name" value="rRNA_ssu_MeTfrase_G"/>
</dbReference>
<dbReference type="RefSeq" id="WP_106609578.1">
    <property type="nucleotide sequence ID" value="NZ_PYGJ01000013.1"/>
</dbReference>
<keyword evidence="1 6" id="KW-0963">Cytoplasm</keyword>
<comment type="caution">
    <text evidence="7">The sequence shown here is derived from an EMBL/GenBank/DDBJ whole genome shotgun (WGS) entry which is preliminary data.</text>
</comment>
<accession>A0A2P8F8B4</accession>
<evidence type="ECO:0000256" key="4">
    <source>
        <dbReference type="ARBA" id="ARBA00022679"/>
    </source>
</evidence>
<protein>
    <recommendedName>
        <fullName evidence="6">Ribosomal RNA small subunit methyltransferase G</fullName>
        <ecNumber evidence="6">2.1.1.170</ecNumber>
    </recommendedName>
    <alternativeName>
        <fullName evidence="6">16S rRNA 7-methylguanosine methyltransferase</fullName>
        <shortName evidence="6">16S rRNA m7G methyltransferase</shortName>
    </alternativeName>
</protein>
<sequence length="208" mass="23122">MKSESELVLNALNVSRETTDRLHILANLLEKWNSRINLVSKTTLANLWSRHILDSAQIFNLSRSDCTHWVDIGSGGGFPGLVVAILAAEMRTGQTTTLIESDQRKCAFLRTVIRETGISAKVKNKRIEQTEPEGADVISARALSELTTLLEFGERHLGENGVGLFPKGVNWKKEADEARKTWSFNVEVVQSVTEPEAVILKVGDIRRV</sequence>
<evidence type="ECO:0000256" key="6">
    <source>
        <dbReference type="HAMAP-Rule" id="MF_00074"/>
    </source>
</evidence>
<dbReference type="SUPFAM" id="SSF53335">
    <property type="entry name" value="S-adenosyl-L-methionine-dependent methyltransferases"/>
    <property type="match status" value="1"/>
</dbReference>
<dbReference type="Pfam" id="PF02527">
    <property type="entry name" value="GidB"/>
    <property type="match status" value="1"/>
</dbReference>
<comment type="function">
    <text evidence="6">Specifically methylates the N7 position of guanine in position 527 of 16S rRNA.</text>
</comment>
<feature type="binding site" evidence="6">
    <location>
        <begin position="127"/>
        <end position="128"/>
    </location>
    <ligand>
        <name>S-adenosyl-L-methionine</name>
        <dbReference type="ChEBI" id="CHEBI:59789"/>
    </ligand>
</feature>
<dbReference type="HAMAP" id="MF_00074">
    <property type="entry name" value="16SrRNA_methyltr_G"/>
    <property type="match status" value="1"/>
</dbReference>
<dbReference type="AlphaFoldDB" id="A0A2P8F8B4"/>
<dbReference type="EC" id="2.1.1.170" evidence="6"/>
<evidence type="ECO:0000313" key="7">
    <source>
        <dbReference type="EMBL" id="PSL17964.1"/>
    </source>
</evidence>
<evidence type="ECO:0000256" key="5">
    <source>
        <dbReference type="ARBA" id="ARBA00022691"/>
    </source>
</evidence>
<comment type="catalytic activity">
    <reaction evidence="6">
        <text>guanosine(527) in 16S rRNA + S-adenosyl-L-methionine = N(7)-methylguanosine(527) in 16S rRNA + S-adenosyl-L-homocysteine</text>
        <dbReference type="Rhea" id="RHEA:42732"/>
        <dbReference type="Rhea" id="RHEA-COMP:10209"/>
        <dbReference type="Rhea" id="RHEA-COMP:10210"/>
        <dbReference type="ChEBI" id="CHEBI:57856"/>
        <dbReference type="ChEBI" id="CHEBI:59789"/>
        <dbReference type="ChEBI" id="CHEBI:74269"/>
        <dbReference type="ChEBI" id="CHEBI:74480"/>
        <dbReference type="EC" id="2.1.1.170"/>
    </reaction>
</comment>
<dbReference type="PIRSF" id="PIRSF003078">
    <property type="entry name" value="GidB"/>
    <property type="match status" value="1"/>
</dbReference>
<dbReference type="NCBIfam" id="TIGR00138">
    <property type="entry name" value="rsmG_gidB"/>
    <property type="match status" value="1"/>
</dbReference>
<feature type="binding site" evidence="6">
    <location>
        <position position="73"/>
    </location>
    <ligand>
        <name>S-adenosyl-L-methionine</name>
        <dbReference type="ChEBI" id="CHEBI:59789"/>
    </ligand>
</feature>
<dbReference type="OrthoDB" id="9808773at2"/>
<name>A0A2P8F8B4_9RHOB</name>
<dbReference type="EMBL" id="PYGJ01000013">
    <property type="protein sequence ID" value="PSL17964.1"/>
    <property type="molecule type" value="Genomic_DNA"/>
</dbReference>
<organism evidence="7 8">
    <name type="scientific">Shimia abyssi</name>
    <dbReference type="NCBI Taxonomy" id="1662395"/>
    <lineage>
        <taxon>Bacteria</taxon>
        <taxon>Pseudomonadati</taxon>
        <taxon>Pseudomonadota</taxon>
        <taxon>Alphaproteobacteria</taxon>
        <taxon>Rhodobacterales</taxon>
        <taxon>Roseobacteraceae</taxon>
    </lineage>
</organism>
<dbReference type="GO" id="GO:0070043">
    <property type="term" value="F:rRNA (guanine-N7-)-methyltransferase activity"/>
    <property type="evidence" value="ECO:0007669"/>
    <property type="project" value="UniProtKB-UniRule"/>
</dbReference>